<accession>A0A8T1ED88</accession>
<feature type="compositionally biased region" description="Basic and acidic residues" evidence="1">
    <location>
        <begin position="54"/>
        <end position="67"/>
    </location>
</feature>
<gene>
    <name evidence="2" type="ORF">PC117_g2751</name>
</gene>
<protein>
    <submittedName>
        <fullName evidence="2">Uncharacterized protein</fullName>
    </submittedName>
</protein>
<name>A0A8T1ED88_9STRA</name>
<feature type="region of interest" description="Disordered" evidence="1">
    <location>
        <begin position="40"/>
        <end position="78"/>
    </location>
</feature>
<dbReference type="AlphaFoldDB" id="A0A8T1ED88"/>
<sequence length="98" mass="11002">MFSPAGAQEDIDLLSLVKYGCWVRNCTAWHLLKVTRSFDFSAPPSPNPFSAANKKGEKPKPNRRRELGSTCQPRTPYDQRVLRELGASTLVAAKQNWP</sequence>
<organism evidence="2 3">
    <name type="scientific">Phytophthora cactorum</name>
    <dbReference type="NCBI Taxonomy" id="29920"/>
    <lineage>
        <taxon>Eukaryota</taxon>
        <taxon>Sar</taxon>
        <taxon>Stramenopiles</taxon>
        <taxon>Oomycota</taxon>
        <taxon>Peronosporomycetes</taxon>
        <taxon>Peronosporales</taxon>
        <taxon>Peronosporaceae</taxon>
        <taxon>Phytophthora</taxon>
    </lineage>
</organism>
<comment type="caution">
    <text evidence="2">The sequence shown here is derived from an EMBL/GenBank/DDBJ whole genome shotgun (WGS) entry which is preliminary data.</text>
</comment>
<evidence type="ECO:0000313" key="2">
    <source>
        <dbReference type="EMBL" id="KAG2952553.1"/>
    </source>
</evidence>
<feature type="compositionally biased region" description="Low complexity" evidence="1">
    <location>
        <begin position="40"/>
        <end position="53"/>
    </location>
</feature>
<dbReference type="Proteomes" id="UP000736787">
    <property type="component" value="Unassembled WGS sequence"/>
</dbReference>
<reference evidence="2" key="1">
    <citation type="submission" date="2018-10" db="EMBL/GenBank/DDBJ databases">
        <title>Effector identification in a new, highly contiguous assembly of the strawberry crown rot pathogen Phytophthora cactorum.</title>
        <authorList>
            <person name="Armitage A.D."/>
            <person name="Nellist C.F."/>
            <person name="Bates H."/>
            <person name="Vickerstaff R.J."/>
            <person name="Harrison R.J."/>
        </authorList>
    </citation>
    <scope>NUCLEOTIDE SEQUENCE</scope>
    <source>
        <strain evidence="2">4040</strain>
    </source>
</reference>
<evidence type="ECO:0000256" key="1">
    <source>
        <dbReference type="SAM" id="MobiDB-lite"/>
    </source>
</evidence>
<proteinExistence type="predicted"/>
<dbReference type="EMBL" id="RCMK01000036">
    <property type="protein sequence ID" value="KAG2952553.1"/>
    <property type="molecule type" value="Genomic_DNA"/>
</dbReference>
<evidence type="ECO:0000313" key="3">
    <source>
        <dbReference type="Proteomes" id="UP000736787"/>
    </source>
</evidence>